<evidence type="ECO:0000256" key="8">
    <source>
        <dbReference type="SAM" id="Phobius"/>
    </source>
</evidence>
<feature type="transmembrane region" description="Helical" evidence="8">
    <location>
        <begin position="80"/>
        <end position="103"/>
    </location>
</feature>
<feature type="transmembrane region" description="Helical" evidence="8">
    <location>
        <begin position="391"/>
        <end position="414"/>
    </location>
</feature>
<dbReference type="InterPro" id="IPR005828">
    <property type="entry name" value="MFS_sugar_transport-like"/>
</dbReference>
<evidence type="ECO:0000256" key="1">
    <source>
        <dbReference type="ARBA" id="ARBA00004651"/>
    </source>
</evidence>
<dbReference type="InterPro" id="IPR051084">
    <property type="entry name" value="H+-coupled_symporters"/>
</dbReference>
<organism evidence="10 11">
    <name type="scientific">Chlamydomonas eustigma</name>
    <dbReference type="NCBI Taxonomy" id="1157962"/>
    <lineage>
        <taxon>Eukaryota</taxon>
        <taxon>Viridiplantae</taxon>
        <taxon>Chlorophyta</taxon>
        <taxon>core chlorophytes</taxon>
        <taxon>Chlorophyceae</taxon>
        <taxon>CS clade</taxon>
        <taxon>Chlamydomonadales</taxon>
        <taxon>Chlamydomonadaceae</taxon>
        <taxon>Chlamydomonas</taxon>
    </lineage>
</organism>
<evidence type="ECO:0000259" key="9">
    <source>
        <dbReference type="PROSITE" id="PS50850"/>
    </source>
</evidence>
<keyword evidence="5" id="KW-0769">Symport</keyword>
<evidence type="ECO:0000256" key="3">
    <source>
        <dbReference type="ARBA" id="ARBA00022475"/>
    </source>
</evidence>
<feature type="transmembrane region" description="Helical" evidence="8">
    <location>
        <begin position="123"/>
        <end position="143"/>
    </location>
</feature>
<dbReference type="Gene3D" id="1.20.1250.20">
    <property type="entry name" value="MFS general substrate transporter like domains"/>
    <property type="match status" value="2"/>
</dbReference>
<gene>
    <name evidence="10" type="ORF">CEUSTIGMA_g8089.t1</name>
</gene>
<reference evidence="10 11" key="1">
    <citation type="submission" date="2017-08" db="EMBL/GenBank/DDBJ databases">
        <title>Acidophilic green algal genome provides insights into adaptation to an acidic environment.</title>
        <authorList>
            <person name="Hirooka S."/>
            <person name="Hirose Y."/>
            <person name="Kanesaki Y."/>
            <person name="Higuchi S."/>
            <person name="Fujiwara T."/>
            <person name="Onuma R."/>
            <person name="Era A."/>
            <person name="Ohbayashi R."/>
            <person name="Uzuka A."/>
            <person name="Nozaki H."/>
            <person name="Yoshikawa H."/>
            <person name="Miyagishima S.Y."/>
        </authorList>
    </citation>
    <scope>NUCLEOTIDE SEQUENCE [LARGE SCALE GENOMIC DNA]</scope>
    <source>
        <strain evidence="10 11">NIES-2499</strain>
    </source>
</reference>
<name>A0A250XC44_9CHLO</name>
<dbReference type="GO" id="GO:0015293">
    <property type="term" value="F:symporter activity"/>
    <property type="evidence" value="ECO:0007669"/>
    <property type="project" value="UniProtKB-KW"/>
</dbReference>
<dbReference type="PANTHER" id="PTHR43528">
    <property type="entry name" value="ALPHA-KETOGLUTARATE PERMEASE"/>
    <property type="match status" value="1"/>
</dbReference>
<comment type="subcellular location">
    <subcellularLocation>
        <location evidence="1">Cell membrane</location>
        <topology evidence="1">Multi-pass membrane protein</topology>
    </subcellularLocation>
</comment>
<keyword evidence="4 8" id="KW-0812">Transmembrane</keyword>
<dbReference type="Pfam" id="PF00083">
    <property type="entry name" value="Sugar_tr"/>
    <property type="match status" value="1"/>
</dbReference>
<feature type="transmembrane region" description="Helical" evidence="8">
    <location>
        <begin position="222"/>
        <end position="243"/>
    </location>
</feature>
<keyword evidence="2" id="KW-0813">Transport</keyword>
<evidence type="ECO:0000256" key="2">
    <source>
        <dbReference type="ARBA" id="ARBA00022448"/>
    </source>
</evidence>
<feature type="transmembrane region" description="Helical" evidence="8">
    <location>
        <begin position="255"/>
        <end position="274"/>
    </location>
</feature>
<dbReference type="PROSITE" id="PS50850">
    <property type="entry name" value="MFS"/>
    <property type="match status" value="1"/>
</dbReference>
<dbReference type="Proteomes" id="UP000232323">
    <property type="component" value="Unassembled WGS sequence"/>
</dbReference>
<dbReference type="EMBL" id="BEGY01000055">
    <property type="protein sequence ID" value="GAX80654.1"/>
    <property type="molecule type" value="Genomic_DNA"/>
</dbReference>
<evidence type="ECO:0000256" key="6">
    <source>
        <dbReference type="ARBA" id="ARBA00022989"/>
    </source>
</evidence>
<proteinExistence type="predicted"/>
<dbReference type="SUPFAM" id="SSF103473">
    <property type="entry name" value="MFS general substrate transporter"/>
    <property type="match status" value="1"/>
</dbReference>
<dbReference type="OrthoDB" id="5296287at2759"/>
<feature type="transmembrane region" description="Helical" evidence="8">
    <location>
        <begin position="459"/>
        <end position="479"/>
    </location>
</feature>
<dbReference type="GO" id="GO:0005886">
    <property type="term" value="C:plasma membrane"/>
    <property type="evidence" value="ECO:0007669"/>
    <property type="project" value="UniProtKB-SubCell"/>
</dbReference>
<evidence type="ECO:0000313" key="11">
    <source>
        <dbReference type="Proteomes" id="UP000232323"/>
    </source>
</evidence>
<accession>A0A250XC44</accession>
<evidence type="ECO:0000256" key="5">
    <source>
        <dbReference type="ARBA" id="ARBA00022847"/>
    </source>
</evidence>
<keyword evidence="3" id="KW-1003">Cell membrane</keyword>
<protein>
    <recommendedName>
        <fullName evidence="9">Major facilitator superfamily (MFS) profile domain-containing protein</fullName>
    </recommendedName>
</protein>
<dbReference type="AlphaFoldDB" id="A0A250XC44"/>
<keyword evidence="7 8" id="KW-0472">Membrane</keyword>
<dbReference type="InterPro" id="IPR020846">
    <property type="entry name" value="MFS_dom"/>
</dbReference>
<feature type="domain" description="Major facilitator superfamily (MFS) profile" evidence="9">
    <location>
        <begin position="83"/>
        <end position="522"/>
    </location>
</feature>
<keyword evidence="6 8" id="KW-1133">Transmembrane helix</keyword>
<evidence type="ECO:0000313" key="10">
    <source>
        <dbReference type="EMBL" id="GAX80654.1"/>
    </source>
</evidence>
<dbReference type="InterPro" id="IPR036259">
    <property type="entry name" value="MFS_trans_sf"/>
</dbReference>
<feature type="transmembrane region" description="Helical" evidence="8">
    <location>
        <begin position="188"/>
        <end position="210"/>
    </location>
</feature>
<keyword evidence="11" id="KW-1185">Reference proteome</keyword>
<feature type="transmembrane region" description="Helical" evidence="8">
    <location>
        <begin position="364"/>
        <end position="384"/>
    </location>
</feature>
<evidence type="ECO:0000256" key="4">
    <source>
        <dbReference type="ARBA" id="ARBA00022692"/>
    </source>
</evidence>
<feature type="transmembrane region" description="Helical" evidence="8">
    <location>
        <begin position="491"/>
        <end position="517"/>
    </location>
</feature>
<dbReference type="PANTHER" id="PTHR43528:SF1">
    <property type="entry name" value="ALPHA-KETOGLUTARATE PERMEASE"/>
    <property type="match status" value="1"/>
</dbReference>
<feature type="transmembrane region" description="Helical" evidence="8">
    <location>
        <begin position="323"/>
        <end position="344"/>
    </location>
</feature>
<sequence>MDDIIRHRHKSALVRMHHNDLATEYRVKSAPLLPKANNQTLVEYPEYSGSPGHIGDVLSGGAEKKADHDSSPPILPRAQFVKLMIGMGFGTAIEWYDFSIFSGLSSPIMATFFPTTDPSLQNLYFWAVFAAAFVARPVGSLLFGHLADTWSRKGALISSILVMGVPSVLIGCLPSYSTAGLAAPVLLALLRMIQGLAMGGEFGTAVMYVAEVSPPGQQGRNGATIFSSALVGMLVGDALVMLLVGTLNTSQLNQWGWRVPFLLVVLTSFLSLLLRMGMPEPPELVSAHAMQNTSSATGEIIMDVPAAVNVIKRFPVTRLITEHLPTVVLQIFFEFWFSVAFYSSTSWWPSYFRSNGISNLNSQAMALVVLIPCASTMYIMGIAADRGARCIWSMLVISLFGAGIAVASCAMAVARPGDLGSNWAMLAIQMAVIGPGGGIVPVVGLGLYPAEVRASGFNFAHNVAMGLLGGLTPMTVTAIQTGGLVATKGAGAVYAAGIWVSAGAVATVIGSVGLLWLRPHADFTLEVWTQRCQKASSADTKA</sequence>
<comment type="caution">
    <text evidence="10">The sequence shown here is derived from an EMBL/GenBank/DDBJ whole genome shotgun (WGS) entry which is preliminary data.</text>
</comment>
<feature type="transmembrane region" description="Helical" evidence="8">
    <location>
        <begin position="426"/>
        <end position="447"/>
    </location>
</feature>
<evidence type="ECO:0000256" key="7">
    <source>
        <dbReference type="ARBA" id="ARBA00023136"/>
    </source>
</evidence>
<feature type="transmembrane region" description="Helical" evidence="8">
    <location>
        <begin position="155"/>
        <end position="176"/>
    </location>
</feature>